<evidence type="ECO:0000256" key="2">
    <source>
        <dbReference type="ARBA" id="ARBA00004713"/>
    </source>
</evidence>
<evidence type="ECO:0000256" key="10">
    <source>
        <dbReference type="ARBA" id="ARBA00044041"/>
    </source>
</evidence>
<evidence type="ECO:0000313" key="14">
    <source>
        <dbReference type="EMBL" id="QAB15639.1"/>
    </source>
</evidence>
<protein>
    <recommendedName>
        <fullName evidence="11">Lipopolysaccharide heptosyltransferase 1</fullName>
        <ecNumber evidence="10">2.4.99.23</ecNumber>
    </recommendedName>
    <alternativeName>
        <fullName evidence="12">ADP-heptose:lipopolysaccharide heptosyltransferase I</fullName>
    </alternativeName>
</protein>
<dbReference type="PANTHER" id="PTHR30160:SF19">
    <property type="entry name" value="LIPOPOLYSACCHARIDE HEPTOSYLTRANSFERASE 1"/>
    <property type="match status" value="1"/>
</dbReference>
<dbReference type="GO" id="GO:0005829">
    <property type="term" value="C:cytosol"/>
    <property type="evidence" value="ECO:0007669"/>
    <property type="project" value="TreeGrafter"/>
</dbReference>
<keyword evidence="15" id="KW-1185">Reference proteome</keyword>
<dbReference type="InterPro" id="IPR002201">
    <property type="entry name" value="Glyco_trans_9"/>
</dbReference>
<reference evidence="14 15" key="1">
    <citation type="journal article" date="2018" name="Environ. Microbiol.">
        <title>Genomes of ubiquitous marine and hypersaline Hydrogenovibrio, Thiomicrorhabdus and Thiomicrospira spp. encode a diversity of mechanisms to sustain chemolithoautotrophy in heterogeneous environments.</title>
        <authorList>
            <person name="Scott K.M."/>
            <person name="Williams J."/>
            <person name="Porter C.M.B."/>
            <person name="Russel S."/>
            <person name="Harmer T.L."/>
            <person name="Paul J.H."/>
            <person name="Antonen K.M."/>
            <person name="Bridges M.K."/>
            <person name="Camper G.J."/>
            <person name="Campla C.K."/>
            <person name="Casella L.G."/>
            <person name="Chase E."/>
            <person name="Conrad J.W."/>
            <person name="Cruz M.C."/>
            <person name="Dunlap D.S."/>
            <person name="Duran L."/>
            <person name="Fahsbender E.M."/>
            <person name="Goldsmith D.B."/>
            <person name="Keeley R.F."/>
            <person name="Kondoff M.R."/>
            <person name="Kussy B.I."/>
            <person name="Lane M.K."/>
            <person name="Lawler S."/>
            <person name="Leigh B.A."/>
            <person name="Lewis C."/>
            <person name="Lostal L.M."/>
            <person name="Marking D."/>
            <person name="Mancera P.A."/>
            <person name="McClenthan E.C."/>
            <person name="McIntyre E.A."/>
            <person name="Mine J.A."/>
            <person name="Modi S."/>
            <person name="Moore B.D."/>
            <person name="Morgan W.A."/>
            <person name="Nelson K.M."/>
            <person name="Nguyen K.N."/>
            <person name="Ogburn N."/>
            <person name="Parrino D.G."/>
            <person name="Pedapudi A.D."/>
            <person name="Pelham R.P."/>
            <person name="Preece A.M."/>
            <person name="Rampersad E.A."/>
            <person name="Richardson J.C."/>
            <person name="Rodgers C.M."/>
            <person name="Schaffer B.L."/>
            <person name="Sheridan N.E."/>
            <person name="Solone M.R."/>
            <person name="Staley Z.R."/>
            <person name="Tabuchi M."/>
            <person name="Waide R.J."/>
            <person name="Wanjugi P.W."/>
            <person name="Young S."/>
            <person name="Clum A."/>
            <person name="Daum C."/>
            <person name="Huntemann M."/>
            <person name="Ivanova N."/>
            <person name="Kyrpides N."/>
            <person name="Mikhailova N."/>
            <person name="Palaniappan K."/>
            <person name="Pillay M."/>
            <person name="Reddy T.B.K."/>
            <person name="Shapiro N."/>
            <person name="Stamatis D."/>
            <person name="Varghese N."/>
            <person name="Woyke T."/>
            <person name="Boden R."/>
            <person name="Freyermuth S.K."/>
            <person name="Kerfeld C.A."/>
        </authorList>
    </citation>
    <scope>NUCLEOTIDE SEQUENCE [LARGE SCALE GENOMIC DNA]</scope>
    <source>
        <strain evidence="14 15">JR-2</strain>
    </source>
</reference>
<evidence type="ECO:0000256" key="12">
    <source>
        <dbReference type="ARBA" id="ARBA00044330"/>
    </source>
</evidence>
<evidence type="ECO:0000256" key="8">
    <source>
        <dbReference type="ARBA" id="ARBA00023136"/>
    </source>
</evidence>
<proteinExistence type="inferred from homology"/>
<accession>A0A410H3Z0</accession>
<evidence type="ECO:0000256" key="13">
    <source>
        <dbReference type="ARBA" id="ARBA00049201"/>
    </source>
</evidence>
<dbReference type="EMBL" id="CP035033">
    <property type="protein sequence ID" value="QAB15639.1"/>
    <property type="molecule type" value="Genomic_DNA"/>
</dbReference>
<keyword evidence="6 14" id="KW-0808">Transferase</keyword>
<evidence type="ECO:0000256" key="11">
    <source>
        <dbReference type="ARBA" id="ARBA00044190"/>
    </source>
</evidence>
<keyword evidence="8" id="KW-0472">Membrane</keyword>
<evidence type="ECO:0000256" key="6">
    <source>
        <dbReference type="ARBA" id="ARBA00022679"/>
    </source>
</evidence>
<comment type="pathway">
    <text evidence="2">Bacterial outer membrane biogenesis; LPS core biosynthesis.</text>
</comment>
<dbReference type="GO" id="GO:0008713">
    <property type="term" value="F:ADP-heptose-lipopolysaccharide heptosyltransferase activity"/>
    <property type="evidence" value="ECO:0007669"/>
    <property type="project" value="TreeGrafter"/>
</dbReference>
<dbReference type="Gene3D" id="3.40.50.2000">
    <property type="entry name" value="Glycogen Phosphorylase B"/>
    <property type="match status" value="2"/>
</dbReference>
<evidence type="ECO:0000256" key="9">
    <source>
        <dbReference type="ARBA" id="ARBA00043995"/>
    </source>
</evidence>
<sequence>MRILLIKMSSMGDVFHTFPALSDALQAWPDLQVDWVVEEGFAEIPQWHTAVDQVFPIALRRWRKTFWQGATRHEIRTFFQTINQTHYDLVLDAQGLLKSLWVMRKIGSGERVGMDWQSVREPLASLGYQRTVSVPKAQHAIMRLRQLFSAALGYEDVSASPVQYRLDTSNWQRPDSLPTDFQNSPYYVCLHGTTWKTKLWPEDYWRDLLAKLTASGQKVVLPWGTEEERERALRLAKSLKNDQAWVPDSPLGLNAMARLLKFADGIVSVDTGLSHVAAALETPMVVLYRVTDPELVGALGANVHRLASPCARQYLKRFQSDEQAEQSLEHLRPDDVLNALESVV</sequence>
<dbReference type="InterPro" id="IPR011908">
    <property type="entry name" value="LipoPS_heptosylTferase-I"/>
</dbReference>
<evidence type="ECO:0000256" key="5">
    <source>
        <dbReference type="ARBA" id="ARBA00022676"/>
    </source>
</evidence>
<comment type="similarity">
    <text evidence="9">Belongs to the glycosyltransferase 9 family.</text>
</comment>
<keyword evidence="7" id="KW-0448">Lipopolysaccharide biosynthesis</keyword>
<dbReference type="EC" id="2.4.99.23" evidence="10"/>
<organism evidence="14 15">
    <name type="scientific">Hydrogenovibrio thermophilus</name>
    <dbReference type="NCBI Taxonomy" id="265883"/>
    <lineage>
        <taxon>Bacteria</taxon>
        <taxon>Pseudomonadati</taxon>
        <taxon>Pseudomonadota</taxon>
        <taxon>Gammaproteobacteria</taxon>
        <taxon>Thiotrichales</taxon>
        <taxon>Piscirickettsiaceae</taxon>
        <taxon>Hydrogenovibrio</taxon>
    </lineage>
</organism>
<keyword evidence="3" id="KW-1003">Cell membrane</keyword>
<evidence type="ECO:0000256" key="4">
    <source>
        <dbReference type="ARBA" id="ARBA00022519"/>
    </source>
</evidence>
<dbReference type="RefSeq" id="WP_128385054.1">
    <property type="nucleotide sequence ID" value="NZ_CP035033.1"/>
</dbReference>
<comment type="catalytic activity">
    <reaction evidence="13">
        <text>an alpha-Kdo-(2-&gt;4)-alpha-Kdo-(2-&gt;6)-lipid A + ADP-L-glycero-beta-D-manno-heptose = an L-alpha-D-Hep-(1-&gt;5)-[alpha-Kdo-(2-&gt;4)]-alpha-Kdo-(2-&gt;6)-lipid A + ADP + H(+)</text>
        <dbReference type="Rhea" id="RHEA:74067"/>
        <dbReference type="ChEBI" id="CHEBI:15378"/>
        <dbReference type="ChEBI" id="CHEBI:61506"/>
        <dbReference type="ChEBI" id="CHEBI:176431"/>
        <dbReference type="ChEBI" id="CHEBI:193068"/>
        <dbReference type="ChEBI" id="CHEBI:456216"/>
        <dbReference type="EC" id="2.4.99.23"/>
    </reaction>
</comment>
<dbReference type="GO" id="GO:0009244">
    <property type="term" value="P:lipopolysaccharide core region biosynthetic process"/>
    <property type="evidence" value="ECO:0007669"/>
    <property type="project" value="InterPro"/>
</dbReference>
<comment type="subcellular location">
    <subcellularLocation>
        <location evidence="1">Cell inner membrane</location>
        <topology evidence="1">Peripheral membrane protein</topology>
        <orientation evidence="1">Cytoplasmic side</orientation>
    </subcellularLocation>
</comment>
<dbReference type="GO" id="GO:0005886">
    <property type="term" value="C:plasma membrane"/>
    <property type="evidence" value="ECO:0007669"/>
    <property type="project" value="UniProtKB-SubCell"/>
</dbReference>
<evidence type="ECO:0000256" key="3">
    <source>
        <dbReference type="ARBA" id="ARBA00022475"/>
    </source>
</evidence>
<name>A0A410H3Z0_9GAMM</name>
<evidence type="ECO:0000256" key="1">
    <source>
        <dbReference type="ARBA" id="ARBA00004515"/>
    </source>
</evidence>
<dbReference type="CDD" id="cd03789">
    <property type="entry name" value="GT9_LPS_heptosyltransferase"/>
    <property type="match status" value="1"/>
</dbReference>
<dbReference type="NCBIfam" id="TIGR02193">
    <property type="entry name" value="heptsyl_trn_I"/>
    <property type="match status" value="1"/>
</dbReference>
<evidence type="ECO:0000256" key="7">
    <source>
        <dbReference type="ARBA" id="ARBA00022985"/>
    </source>
</evidence>
<keyword evidence="4" id="KW-0997">Cell inner membrane</keyword>
<dbReference type="SUPFAM" id="SSF53756">
    <property type="entry name" value="UDP-Glycosyltransferase/glycogen phosphorylase"/>
    <property type="match status" value="1"/>
</dbReference>
<dbReference type="PANTHER" id="PTHR30160">
    <property type="entry name" value="TETRAACYLDISACCHARIDE 4'-KINASE-RELATED"/>
    <property type="match status" value="1"/>
</dbReference>
<dbReference type="InterPro" id="IPR051199">
    <property type="entry name" value="LPS_LOS_Heptosyltrfase"/>
</dbReference>
<dbReference type="KEGG" id="htr:EPV75_08155"/>
<dbReference type="AlphaFoldDB" id="A0A410H3Z0"/>
<gene>
    <name evidence="14" type="primary">waaC</name>
    <name evidence="14" type="ORF">EPV75_08155</name>
</gene>
<evidence type="ECO:0000313" key="15">
    <source>
        <dbReference type="Proteomes" id="UP000285478"/>
    </source>
</evidence>
<keyword evidence="5" id="KW-0328">Glycosyltransferase</keyword>
<dbReference type="Proteomes" id="UP000285478">
    <property type="component" value="Chromosome"/>
</dbReference>
<dbReference type="Pfam" id="PF01075">
    <property type="entry name" value="Glyco_transf_9"/>
    <property type="match status" value="1"/>
</dbReference>